<keyword evidence="10" id="KW-1185">Reference proteome</keyword>
<dbReference type="SMART" id="SM00471">
    <property type="entry name" value="HDc"/>
    <property type="match status" value="1"/>
</dbReference>
<dbReference type="Gene3D" id="1.10.3210.10">
    <property type="entry name" value="Hypothetical protein af1432"/>
    <property type="match status" value="1"/>
</dbReference>
<dbReference type="InterPro" id="IPR039356">
    <property type="entry name" value="YfbR/HDDC2"/>
</dbReference>
<dbReference type="PANTHER" id="PTHR11845">
    <property type="entry name" value="5'-DEOXYNUCLEOTIDASE HDDC2"/>
    <property type="match status" value="1"/>
</dbReference>
<dbReference type="GO" id="GO:0002953">
    <property type="term" value="F:5'-deoxynucleotidase activity"/>
    <property type="evidence" value="ECO:0007669"/>
    <property type="project" value="UniProtKB-EC"/>
</dbReference>
<evidence type="ECO:0000256" key="6">
    <source>
        <dbReference type="ARBA" id="ARBA00022723"/>
    </source>
</evidence>
<sequence>MSDDAAALAAFGYELGVLKRMRRAGWWHAGVRDPESVAEHSMRVAQLAALIAAEEGADPARASFLALWHDTQETRTGDLPHTVSGYITKPDPRAITADQTANLPAKSRQVVRDAVDEYEAKESAEARCASDADKLEMLLQAVEYRDTGVRRVDGWIDSARKNLKTDTARRVADAAVTLSPLAWRDR</sequence>
<dbReference type="Pfam" id="PF13023">
    <property type="entry name" value="HD_3"/>
    <property type="match status" value="1"/>
</dbReference>
<evidence type="ECO:0000259" key="8">
    <source>
        <dbReference type="SMART" id="SM00471"/>
    </source>
</evidence>
<dbReference type="InterPro" id="IPR003607">
    <property type="entry name" value="HD/PDEase_dom"/>
</dbReference>
<comment type="cofactor">
    <cofactor evidence="2">
        <name>Mn(2+)</name>
        <dbReference type="ChEBI" id="CHEBI:29035"/>
    </cofactor>
</comment>
<comment type="caution">
    <text evidence="9">The sequence shown here is derived from an EMBL/GenBank/DDBJ whole genome shotgun (WGS) entry which is preliminary data.</text>
</comment>
<dbReference type="EMBL" id="JACHMO010000001">
    <property type="protein sequence ID" value="MBB5807970.1"/>
    <property type="molecule type" value="Genomic_DNA"/>
</dbReference>
<dbReference type="SUPFAM" id="SSF109604">
    <property type="entry name" value="HD-domain/PDEase-like"/>
    <property type="match status" value="1"/>
</dbReference>
<dbReference type="AlphaFoldDB" id="A0A7W9M5C1"/>
<proteinExistence type="predicted"/>
<dbReference type="PANTHER" id="PTHR11845:SF13">
    <property type="entry name" value="5'-DEOXYNUCLEOTIDASE HDDC2"/>
    <property type="match status" value="1"/>
</dbReference>
<evidence type="ECO:0000256" key="2">
    <source>
        <dbReference type="ARBA" id="ARBA00001936"/>
    </source>
</evidence>
<dbReference type="InterPro" id="IPR006674">
    <property type="entry name" value="HD_domain"/>
</dbReference>
<evidence type="ECO:0000256" key="1">
    <source>
        <dbReference type="ARBA" id="ARBA00001638"/>
    </source>
</evidence>
<comment type="catalytic activity">
    <reaction evidence="1">
        <text>a 2'-deoxyribonucleoside 5'-phosphate + H2O = a 2'-deoxyribonucleoside + phosphate</text>
        <dbReference type="Rhea" id="RHEA:36167"/>
        <dbReference type="ChEBI" id="CHEBI:15377"/>
        <dbReference type="ChEBI" id="CHEBI:18274"/>
        <dbReference type="ChEBI" id="CHEBI:43474"/>
        <dbReference type="ChEBI" id="CHEBI:65317"/>
        <dbReference type="EC" id="3.1.3.89"/>
    </reaction>
</comment>
<dbReference type="Proteomes" id="UP000552097">
    <property type="component" value="Unassembled WGS sequence"/>
</dbReference>
<keyword evidence="6" id="KW-0479">Metal-binding</keyword>
<feature type="domain" description="HD/PDEase" evidence="8">
    <location>
        <begin position="33"/>
        <end position="147"/>
    </location>
</feature>
<name>A0A7W9M5C1_9PSEU</name>
<accession>A0A7W9M5C1</accession>
<evidence type="ECO:0000256" key="4">
    <source>
        <dbReference type="ARBA" id="ARBA00011738"/>
    </source>
</evidence>
<keyword evidence="7 9" id="KW-0378">Hydrolase</keyword>
<evidence type="ECO:0000256" key="3">
    <source>
        <dbReference type="ARBA" id="ARBA00001941"/>
    </source>
</evidence>
<dbReference type="EC" id="3.1.3.89" evidence="5"/>
<comment type="subunit">
    <text evidence="4">Homodimer.</text>
</comment>
<dbReference type="GO" id="GO:0046872">
    <property type="term" value="F:metal ion binding"/>
    <property type="evidence" value="ECO:0007669"/>
    <property type="project" value="UniProtKB-KW"/>
</dbReference>
<dbReference type="RefSeq" id="WP_312869723.1">
    <property type="nucleotide sequence ID" value="NZ_JACHMO010000001.1"/>
</dbReference>
<evidence type="ECO:0000313" key="9">
    <source>
        <dbReference type="EMBL" id="MBB5807970.1"/>
    </source>
</evidence>
<evidence type="ECO:0000313" key="10">
    <source>
        <dbReference type="Proteomes" id="UP000552097"/>
    </source>
</evidence>
<organism evidence="9 10">
    <name type="scientific">Saccharothrix ecbatanensis</name>
    <dbReference type="NCBI Taxonomy" id="1105145"/>
    <lineage>
        <taxon>Bacteria</taxon>
        <taxon>Bacillati</taxon>
        <taxon>Actinomycetota</taxon>
        <taxon>Actinomycetes</taxon>
        <taxon>Pseudonocardiales</taxon>
        <taxon>Pseudonocardiaceae</taxon>
        <taxon>Saccharothrix</taxon>
    </lineage>
</organism>
<evidence type="ECO:0000256" key="7">
    <source>
        <dbReference type="ARBA" id="ARBA00022801"/>
    </source>
</evidence>
<protein>
    <recommendedName>
        <fullName evidence="5">5'-deoxynucleotidase</fullName>
        <ecNumber evidence="5">3.1.3.89</ecNumber>
    </recommendedName>
</protein>
<reference evidence="9 10" key="1">
    <citation type="submission" date="2020-08" db="EMBL/GenBank/DDBJ databases">
        <title>Sequencing the genomes of 1000 actinobacteria strains.</title>
        <authorList>
            <person name="Klenk H.-P."/>
        </authorList>
    </citation>
    <scope>NUCLEOTIDE SEQUENCE [LARGE SCALE GENOMIC DNA]</scope>
    <source>
        <strain evidence="9 10">DSM 45486</strain>
    </source>
</reference>
<comment type="cofactor">
    <cofactor evidence="3">
        <name>Co(2+)</name>
        <dbReference type="ChEBI" id="CHEBI:48828"/>
    </cofactor>
</comment>
<gene>
    <name evidence="9" type="ORF">F4560_007738</name>
</gene>
<dbReference type="GO" id="GO:0005737">
    <property type="term" value="C:cytoplasm"/>
    <property type="evidence" value="ECO:0007669"/>
    <property type="project" value="TreeGrafter"/>
</dbReference>
<evidence type="ECO:0000256" key="5">
    <source>
        <dbReference type="ARBA" id="ARBA00012964"/>
    </source>
</evidence>